<dbReference type="PROSITE" id="PS00671">
    <property type="entry name" value="D_2_HYDROXYACID_DH_3"/>
    <property type="match status" value="1"/>
</dbReference>
<accession>A0A934M475</accession>
<dbReference type="PANTHER" id="PTHR43333">
    <property type="entry name" value="2-HACID_DH_C DOMAIN-CONTAINING PROTEIN"/>
    <property type="match status" value="1"/>
</dbReference>
<comment type="caution">
    <text evidence="4">The sequence shown here is derived from an EMBL/GenBank/DDBJ whole genome shotgun (WGS) entry which is preliminary data.</text>
</comment>
<dbReference type="GO" id="GO:0016616">
    <property type="term" value="F:oxidoreductase activity, acting on the CH-OH group of donors, NAD or NADP as acceptor"/>
    <property type="evidence" value="ECO:0007669"/>
    <property type="project" value="UniProtKB-ARBA"/>
</dbReference>
<dbReference type="InterPro" id="IPR029753">
    <property type="entry name" value="D-isomer_DH_CS"/>
</dbReference>
<dbReference type="Gene3D" id="3.40.50.720">
    <property type="entry name" value="NAD(P)-binding Rossmann-like Domain"/>
    <property type="match status" value="2"/>
</dbReference>
<dbReference type="Proteomes" id="UP000645966">
    <property type="component" value="Unassembled WGS sequence"/>
</dbReference>
<keyword evidence="1" id="KW-0560">Oxidoreductase</keyword>
<gene>
    <name evidence="4" type="ORF">JDV75_02745</name>
</gene>
<dbReference type="AlphaFoldDB" id="A0A934M475"/>
<dbReference type="EMBL" id="JAEIOS010000010">
    <property type="protein sequence ID" value="MBI8988686.1"/>
    <property type="molecule type" value="Genomic_DNA"/>
</dbReference>
<dbReference type="RefSeq" id="WP_198737735.1">
    <property type="nucleotide sequence ID" value="NZ_JAEIOS010000010.1"/>
</dbReference>
<evidence type="ECO:0000313" key="5">
    <source>
        <dbReference type="Proteomes" id="UP000645966"/>
    </source>
</evidence>
<dbReference type="SUPFAM" id="SSF51735">
    <property type="entry name" value="NAD(P)-binding Rossmann-fold domains"/>
    <property type="match status" value="1"/>
</dbReference>
<dbReference type="Pfam" id="PF02826">
    <property type="entry name" value="2-Hacid_dh_C"/>
    <property type="match status" value="1"/>
</dbReference>
<keyword evidence="2" id="KW-0520">NAD</keyword>
<evidence type="ECO:0000256" key="2">
    <source>
        <dbReference type="ARBA" id="ARBA00023027"/>
    </source>
</evidence>
<name>A0A934M475_9CORY</name>
<dbReference type="InterPro" id="IPR006140">
    <property type="entry name" value="D-isomer_DH_NAD-bd"/>
</dbReference>
<sequence length="304" mass="32649">MKYVMGTREWDSIVEALSGRGHQRVEDLADADFLVFNGVPGDFPESLPDNIRFVQLCLAGIDAFFDAGLIDDTRRWANASGVYGRPVAESAVALLLSALHMHVHVARERTFDSAPDVHEGTGWLFGATVAVIGAGGIGHDLIPMLTGFGCEVIAVNNSGRPVEGAAETVTAEHTDDVLRRADHVILAAPLTEATRGMINSRTLGLMKDTAVLINVGRGPLVVTDDLVTALEEGQIRAAGLDVTDPEPLPDDHPLWGMDNVVITPHTANTFRSMQRLMPDAVLANLDALEAGERMPTEVDPDRGY</sequence>
<evidence type="ECO:0000259" key="3">
    <source>
        <dbReference type="Pfam" id="PF02826"/>
    </source>
</evidence>
<dbReference type="PANTHER" id="PTHR43333:SF1">
    <property type="entry name" value="D-ISOMER SPECIFIC 2-HYDROXYACID DEHYDROGENASE NAD-BINDING DOMAIN-CONTAINING PROTEIN"/>
    <property type="match status" value="1"/>
</dbReference>
<dbReference type="CDD" id="cd12159">
    <property type="entry name" value="2-Hacid_dh_2"/>
    <property type="match status" value="1"/>
</dbReference>
<feature type="domain" description="D-isomer specific 2-hydroxyacid dehydrogenase NAD-binding" evidence="3">
    <location>
        <begin position="117"/>
        <end position="267"/>
    </location>
</feature>
<dbReference type="InterPro" id="IPR036291">
    <property type="entry name" value="NAD(P)-bd_dom_sf"/>
</dbReference>
<evidence type="ECO:0000313" key="4">
    <source>
        <dbReference type="EMBL" id="MBI8988686.1"/>
    </source>
</evidence>
<organism evidence="4 5">
    <name type="scientific">Corynebacterium meridianum</name>
    <dbReference type="NCBI Taxonomy" id="2765363"/>
    <lineage>
        <taxon>Bacteria</taxon>
        <taxon>Bacillati</taxon>
        <taxon>Actinomycetota</taxon>
        <taxon>Actinomycetes</taxon>
        <taxon>Mycobacteriales</taxon>
        <taxon>Corynebacteriaceae</taxon>
        <taxon>Corynebacterium</taxon>
    </lineage>
</organism>
<keyword evidence="5" id="KW-1185">Reference proteome</keyword>
<dbReference type="GO" id="GO:0051287">
    <property type="term" value="F:NAD binding"/>
    <property type="evidence" value="ECO:0007669"/>
    <property type="project" value="InterPro"/>
</dbReference>
<proteinExistence type="predicted"/>
<reference evidence="4" key="1">
    <citation type="submission" date="2020-12" db="EMBL/GenBank/DDBJ databases">
        <title>Genome public.</title>
        <authorList>
            <person name="Sun Q."/>
        </authorList>
    </citation>
    <scope>NUCLEOTIDE SEQUENCE</scope>
    <source>
        <strain evidence="4">CCM 8863</strain>
    </source>
</reference>
<protein>
    <recommendedName>
        <fullName evidence="3">D-isomer specific 2-hydroxyacid dehydrogenase NAD-binding domain-containing protein</fullName>
    </recommendedName>
</protein>
<evidence type="ECO:0000256" key="1">
    <source>
        <dbReference type="ARBA" id="ARBA00023002"/>
    </source>
</evidence>